<dbReference type="PANTHER" id="PTHR24220">
    <property type="entry name" value="IMPORT ATP-BINDING PROTEIN"/>
    <property type="match status" value="1"/>
</dbReference>
<keyword evidence="2" id="KW-0547">Nucleotide-binding</keyword>
<reference evidence="5" key="2">
    <citation type="submission" date="2020-09" db="EMBL/GenBank/DDBJ databases">
        <authorList>
            <person name="Sun Q."/>
            <person name="Zhou Y."/>
        </authorList>
    </citation>
    <scope>NUCLEOTIDE SEQUENCE</scope>
    <source>
        <strain evidence="5">CGMCC 1.3617</strain>
    </source>
</reference>
<comment type="similarity">
    <text evidence="1">Belongs to the ABC transporter superfamily.</text>
</comment>
<evidence type="ECO:0000256" key="2">
    <source>
        <dbReference type="ARBA" id="ARBA00022741"/>
    </source>
</evidence>
<dbReference type="Gene3D" id="3.40.50.300">
    <property type="entry name" value="P-loop containing nucleotide triphosphate hydrolases"/>
    <property type="match status" value="1"/>
</dbReference>
<proteinExistence type="inferred from homology"/>
<evidence type="ECO:0000259" key="4">
    <source>
        <dbReference type="PROSITE" id="PS50893"/>
    </source>
</evidence>
<reference evidence="5" key="1">
    <citation type="journal article" date="2014" name="Int. J. Syst. Evol. Microbiol.">
        <title>Complete genome sequence of Corynebacterium casei LMG S-19264T (=DSM 44701T), isolated from a smear-ripened cheese.</title>
        <authorList>
            <consortium name="US DOE Joint Genome Institute (JGI-PGF)"/>
            <person name="Walter F."/>
            <person name="Albersmeier A."/>
            <person name="Kalinowski J."/>
            <person name="Ruckert C."/>
        </authorList>
    </citation>
    <scope>NUCLEOTIDE SEQUENCE</scope>
    <source>
        <strain evidence="5">CGMCC 1.3617</strain>
    </source>
</reference>
<dbReference type="PROSITE" id="PS50893">
    <property type="entry name" value="ABC_TRANSPORTER_2"/>
    <property type="match status" value="1"/>
</dbReference>
<gene>
    <name evidence="5" type="ORF">GCM10011320_02780</name>
</gene>
<sequence length="234" mass="24249">MPASPAVEPSGTLSLRGLEIAVPDRAAGWRPLLTVPELDLPAGASLGIEGGSGAGKTTLLHILAGIATPRAGRVAWGETDLAALPAPARDAWRRRHVGMVFQDFHLVEGLSSLANVLLPALFGRTRASAAERAAAMALLDRLGVRGDVADVAALSRGERQRVALARALLFRPPVLIADEPTASLDAEAGATVGDLLVGLAAETGATLLVASHDRALLGRLQWQLRIVGNCLVTP</sequence>
<dbReference type="EMBL" id="BMKW01000001">
    <property type="protein sequence ID" value="GGI99421.1"/>
    <property type="molecule type" value="Genomic_DNA"/>
</dbReference>
<dbReference type="InterPro" id="IPR027417">
    <property type="entry name" value="P-loop_NTPase"/>
</dbReference>
<dbReference type="Proteomes" id="UP000661507">
    <property type="component" value="Unassembled WGS sequence"/>
</dbReference>
<comment type="caution">
    <text evidence="5">The sequence shown here is derived from an EMBL/GenBank/DDBJ whole genome shotgun (WGS) entry which is preliminary data.</text>
</comment>
<dbReference type="SUPFAM" id="SSF52540">
    <property type="entry name" value="P-loop containing nucleoside triphosphate hydrolases"/>
    <property type="match status" value="1"/>
</dbReference>
<evidence type="ECO:0000313" key="5">
    <source>
        <dbReference type="EMBL" id="GGI99421.1"/>
    </source>
</evidence>
<dbReference type="InterPro" id="IPR003593">
    <property type="entry name" value="AAA+_ATPase"/>
</dbReference>
<dbReference type="GO" id="GO:0005886">
    <property type="term" value="C:plasma membrane"/>
    <property type="evidence" value="ECO:0007669"/>
    <property type="project" value="TreeGrafter"/>
</dbReference>
<keyword evidence="6" id="KW-1185">Reference proteome</keyword>
<dbReference type="RefSeq" id="WP_188965118.1">
    <property type="nucleotide sequence ID" value="NZ_BMKW01000001.1"/>
</dbReference>
<dbReference type="GO" id="GO:0022857">
    <property type="term" value="F:transmembrane transporter activity"/>
    <property type="evidence" value="ECO:0007669"/>
    <property type="project" value="TreeGrafter"/>
</dbReference>
<dbReference type="GO" id="GO:0016887">
    <property type="term" value="F:ATP hydrolysis activity"/>
    <property type="evidence" value="ECO:0007669"/>
    <property type="project" value="InterPro"/>
</dbReference>
<evidence type="ECO:0000313" key="6">
    <source>
        <dbReference type="Proteomes" id="UP000661507"/>
    </source>
</evidence>
<dbReference type="AlphaFoldDB" id="A0A917K657"/>
<organism evidence="5 6">
    <name type="scientific">Neoroseomonas lacus</name>
    <dbReference type="NCBI Taxonomy" id="287609"/>
    <lineage>
        <taxon>Bacteria</taxon>
        <taxon>Pseudomonadati</taxon>
        <taxon>Pseudomonadota</taxon>
        <taxon>Alphaproteobacteria</taxon>
        <taxon>Acetobacterales</taxon>
        <taxon>Acetobacteraceae</taxon>
        <taxon>Neoroseomonas</taxon>
    </lineage>
</organism>
<protein>
    <submittedName>
        <fullName evidence="5">ABC transporter</fullName>
    </submittedName>
</protein>
<dbReference type="Pfam" id="PF00005">
    <property type="entry name" value="ABC_tran"/>
    <property type="match status" value="1"/>
</dbReference>
<dbReference type="SMART" id="SM00382">
    <property type="entry name" value="AAA"/>
    <property type="match status" value="1"/>
</dbReference>
<feature type="domain" description="ABC transporter" evidence="4">
    <location>
        <begin position="15"/>
        <end position="234"/>
    </location>
</feature>
<accession>A0A917K657</accession>
<dbReference type="InterPro" id="IPR015854">
    <property type="entry name" value="ABC_transpr_LolD-like"/>
</dbReference>
<dbReference type="PANTHER" id="PTHR24220:SF689">
    <property type="entry name" value="LIPOPROTEIN-RELEASING SYSTEM ATP-BINDING PROTEIN LOLD"/>
    <property type="match status" value="1"/>
</dbReference>
<keyword evidence="3" id="KW-0067">ATP-binding</keyword>
<dbReference type="GO" id="GO:0005524">
    <property type="term" value="F:ATP binding"/>
    <property type="evidence" value="ECO:0007669"/>
    <property type="project" value="UniProtKB-KW"/>
</dbReference>
<name>A0A917K657_9PROT</name>
<evidence type="ECO:0000256" key="1">
    <source>
        <dbReference type="ARBA" id="ARBA00005417"/>
    </source>
</evidence>
<dbReference type="InterPro" id="IPR003439">
    <property type="entry name" value="ABC_transporter-like_ATP-bd"/>
</dbReference>
<evidence type="ECO:0000256" key="3">
    <source>
        <dbReference type="ARBA" id="ARBA00022840"/>
    </source>
</evidence>